<feature type="transmembrane region" description="Helical" evidence="2">
    <location>
        <begin position="39"/>
        <end position="61"/>
    </location>
</feature>
<dbReference type="AlphaFoldDB" id="A0AAN0K096"/>
<dbReference type="GeneID" id="109591256"/>
<feature type="region of interest" description="Disordered" evidence="1">
    <location>
        <begin position="263"/>
        <end position="348"/>
    </location>
</feature>
<organism evidence="3 4">
    <name type="scientific">Amphimedon queenslandica</name>
    <name type="common">Sponge</name>
    <dbReference type="NCBI Taxonomy" id="400682"/>
    <lineage>
        <taxon>Eukaryota</taxon>
        <taxon>Metazoa</taxon>
        <taxon>Porifera</taxon>
        <taxon>Demospongiae</taxon>
        <taxon>Heteroscleromorpha</taxon>
        <taxon>Haplosclerida</taxon>
        <taxon>Niphatidae</taxon>
        <taxon>Amphimedon</taxon>
    </lineage>
</organism>
<reference evidence="4" key="1">
    <citation type="journal article" date="2010" name="Nature">
        <title>The Amphimedon queenslandica genome and the evolution of animal complexity.</title>
        <authorList>
            <person name="Srivastava M."/>
            <person name="Simakov O."/>
            <person name="Chapman J."/>
            <person name="Fahey B."/>
            <person name="Gauthier M.E."/>
            <person name="Mitros T."/>
            <person name="Richards G.S."/>
            <person name="Conaco C."/>
            <person name="Dacre M."/>
            <person name="Hellsten U."/>
            <person name="Larroux C."/>
            <person name="Putnam N.H."/>
            <person name="Stanke M."/>
            <person name="Adamska M."/>
            <person name="Darling A."/>
            <person name="Degnan S.M."/>
            <person name="Oakley T.H."/>
            <person name="Plachetzki D.C."/>
            <person name="Zhai Y."/>
            <person name="Adamski M."/>
            <person name="Calcino A."/>
            <person name="Cummins S.F."/>
            <person name="Goodstein D.M."/>
            <person name="Harris C."/>
            <person name="Jackson D.J."/>
            <person name="Leys S.P."/>
            <person name="Shu S."/>
            <person name="Woodcroft B.J."/>
            <person name="Vervoort M."/>
            <person name="Kosik K.S."/>
            <person name="Manning G."/>
            <person name="Degnan B.M."/>
            <person name="Rokhsar D.S."/>
        </authorList>
    </citation>
    <scope>NUCLEOTIDE SEQUENCE [LARGE SCALE GENOMIC DNA]</scope>
</reference>
<evidence type="ECO:0000313" key="3">
    <source>
        <dbReference type="EnsemblMetazoa" id="XP_019862582.1"/>
    </source>
</evidence>
<keyword evidence="2" id="KW-0472">Membrane</keyword>
<accession>A0AAN0K096</accession>
<feature type="transmembrane region" description="Helical" evidence="2">
    <location>
        <begin position="73"/>
        <end position="96"/>
    </location>
</feature>
<proteinExistence type="predicted"/>
<evidence type="ECO:0000256" key="1">
    <source>
        <dbReference type="SAM" id="MobiDB-lite"/>
    </source>
</evidence>
<dbReference type="Proteomes" id="UP000007879">
    <property type="component" value="Unassembled WGS sequence"/>
</dbReference>
<dbReference type="EnsemblMetazoa" id="XM_020007023.1">
    <property type="protein sequence ID" value="XP_019862582.1"/>
    <property type="gene ID" value="LOC109591256"/>
</dbReference>
<evidence type="ECO:0000256" key="2">
    <source>
        <dbReference type="SAM" id="Phobius"/>
    </source>
</evidence>
<sequence>MLSIEAWRAAIGCFRSNRFGTCTSFKCSQKHDSYSNDTFAVLIIFLLMFPLICVLSFLGLVVTLSKVCVHCKFALPVCHNLSFLVCVSSILLMFHFDLILLSGDIEVNPGPTTTRACPKCFVLVHIRKLACNCGHIFRKSKVACVSTASCINKKSCGPSLLDMQEQQGIEKRQQHKHRIATKRALETPEEREEYRKSDRLAKTLKKISETEEQALTRKMSNLASQKKRLALQTEEQALTRKMSNLASQRKRLALQTEEQVLQRKKNNLASQNKKRANESEEALLERKKRDAESASKRRKLQTNKETSLRKQKDRACKTRHRLFETDYEKEIRRHKDKERQEQRRLLQL</sequence>
<protein>
    <submittedName>
        <fullName evidence="3">Uncharacterized protein</fullName>
    </submittedName>
</protein>
<dbReference type="RefSeq" id="XP_019862582.1">
    <property type="nucleotide sequence ID" value="XM_020007023.1"/>
</dbReference>
<keyword evidence="4" id="KW-1185">Reference proteome</keyword>
<feature type="compositionally biased region" description="Basic and acidic residues" evidence="1">
    <location>
        <begin position="275"/>
        <end position="295"/>
    </location>
</feature>
<feature type="compositionally biased region" description="Basic and acidic residues" evidence="1">
    <location>
        <begin position="306"/>
        <end position="348"/>
    </location>
</feature>
<keyword evidence="2" id="KW-1133">Transmembrane helix</keyword>
<dbReference type="KEGG" id="aqu:109591256"/>
<name>A0AAN0K096_AMPQE</name>
<reference evidence="3" key="2">
    <citation type="submission" date="2024-06" db="UniProtKB">
        <authorList>
            <consortium name="EnsemblMetazoa"/>
        </authorList>
    </citation>
    <scope>IDENTIFICATION</scope>
</reference>
<evidence type="ECO:0000313" key="4">
    <source>
        <dbReference type="Proteomes" id="UP000007879"/>
    </source>
</evidence>
<keyword evidence="2" id="KW-0812">Transmembrane</keyword>